<dbReference type="Proteomes" id="UP000610966">
    <property type="component" value="Unassembled WGS sequence"/>
</dbReference>
<keyword evidence="3" id="KW-1185">Reference proteome</keyword>
<protein>
    <submittedName>
        <fullName evidence="2">Uncharacterized protein</fullName>
    </submittedName>
</protein>
<dbReference type="EMBL" id="BOOG01000039">
    <property type="protein sequence ID" value="GIH71752.1"/>
    <property type="molecule type" value="Genomic_DNA"/>
</dbReference>
<dbReference type="AlphaFoldDB" id="A0A8J3R9S5"/>
<evidence type="ECO:0000313" key="3">
    <source>
        <dbReference type="Proteomes" id="UP000610966"/>
    </source>
</evidence>
<sequence length="123" mass="13788">MRGDEPGRTRQGDRHQRAKDDTADRVRTTQPTVPVDDGHHKGWQLQGSECLHTVMGKDSPDPDMVAAALHPLWITLDVPVSFTVPGLRMMIFFIVPLSYRIGTKAQVSITIRNSPRRGSIIYL</sequence>
<proteinExistence type="predicted"/>
<feature type="compositionally biased region" description="Basic and acidic residues" evidence="1">
    <location>
        <begin position="1"/>
        <end position="27"/>
    </location>
</feature>
<comment type="caution">
    <text evidence="2">The sequence shown here is derived from an EMBL/GenBank/DDBJ whole genome shotgun (WGS) entry which is preliminary data.</text>
</comment>
<organism evidence="2 3">
    <name type="scientific">Sphaerimonospora thailandensis</name>
    <dbReference type="NCBI Taxonomy" id="795644"/>
    <lineage>
        <taxon>Bacteria</taxon>
        <taxon>Bacillati</taxon>
        <taxon>Actinomycetota</taxon>
        <taxon>Actinomycetes</taxon>
        <taxon>Streptosporangiales</taxon>
        <taxon>Streptosporangiaceae</taxon>
        <taxon>Sphaerimonospora</taxon>
    </lineage>
</organism>
<accession>A0A8J3R9S5</accession>
<gene>
    <name evidence="2" type="ORF">Mth01_40050</name>
</gene>
<reference evidence="2" key="1">
    <citation type="submission" date="2021-01" db="EMBL/GenBank/DDBJ databases">
        <title>Whole genome shotgun sequence of Sphaerimonospora thailandensis NBRC 107569.</title>
        <authorList>
            <person name="Komaki H."/>
            <person name="Tamura T."/>
        </authorList>
    </citation>
    <scope>NUCLEOTIDE SEQUENCE</scope>
    <source>
        <strain evidence="2">NBRC 107569</strain>
    </source>
</reference>
<name>A0A8J3R9S5_9ACTN</name>
<evidence type="ECO:0000313" key="2">
    <source>
        <dbReference type="EMBL" id="GIH71752.1"/>
    </source>
</evidence>
<feature type="region of interest" description="Disordered" evidence="1">
    <location>
        <begin position="1"/>
        <end position="41"/>
    </location>
</feature>
<evidence type="ECO:0000256" key="1">
    <source>
        <dbReference type="SAM" id="MobiDB-lite"/>
    </source>
</evidence>